<evidence type="ECO:0000313" key="1">
    <source>
        <dbReference type="EMBL" id="CAB1444662.1"/>
    </source>
</evidence>
<proteinExistence type="predicted"/>
<organism evidence="1 2">
    <name type="scientific">Pleuronectes platessa</name>
    <name type="common">European plaice</name>
    <dbReference type="NCBI Taxonomy" id="8262"/>
    <lineage>
        <taxon>Eukaryota</taxon>
        <taxon>Metazoa</taxon>
        <taxon>Chordata</taxon>
        <taxon>Craniata</taxon>
        <taxon>Vertebrata</taxon>
        <taxon>Euteleostomi</taxon>
        <taxon>Actinopterygii</taxon>
        <taxon>Neopterygii</taxon>
        <taxon>Teleostei</taxon>
        <taxon>Neoteleostei</taxon>
        <taxon>Acanthomorphata</taxon>
        <taxon>Carangaria</taxon>
        <taxon>Pleuronectiformes</taxon>
        <taxon>Pleuronectoidei</taxon>
        <taxon>Pleuronectidae</taxon>
        <taxon>Pleuronectes</taxon>
    </lineage>
</organism>
<sequence length="74" mass="8076">MLACDEHTGAHWELISGEEDAANDYAPGHCTISTETSRPGAGQDLQTVREELLHLSFSAVCTFELVVNNKQQSD</sequence>
<reference evidence="1" key="1">
    <citation type="submission" date="2020-03" db="EMBL/GenBank/DDBJ databases">
        <authorList>
            <person name="Weist P."/>
        </authorList>
    </citation>
    <scope>NUCLEOTIDE SEQUENCE</scope>
</reference>
<gene>
    <name evidence="1" type="ORF">PLEPLA_LOCUS32380</name>
</gene>
<protein>
    <submittedName>
        <fullName evidence="1">Uncharacterized protein</fullName>
    </submittedName>
</protein>
<dbReference type="EMBL" id="CADEAL010003424">
    <property type="protein sequence ID" value="CAB1444662.1"/>
    <property type="molecule type" value="Genomic_DNA"/>
</dbReference>
<dbReference type="Proteomes" id="UP001153269">
    <property type="component" value="Unassembled WGS sequence"/>
</dbReference>
<comment type="caution">
    <text evidence="1">The sequence shown here is derived from an EMBL/GenBank/DDBJ whole genome shotgun (WGS) entry which is preliminary data.</text>
</comment>
<name>A0A9N7V818_PLEPL</name>
<keyword evidence="2" id="KW-1185">Reference proteome</keyword>
<evidence type="ECO:0000313" key="2">
    <source>
        <dbReference type="Proteomes" id="UP001153269"/>
    </source>
</evidence>
<dbReference type="AlphaFoldDB" id="A0A9N7V818"/>
<accession>A0A9N7V818</accession>